<dbReference type="Gene3D" id="1.10.10.10">
    <property type="entry name" value="Winged helix-like DNA-binding domain superfamily/Winged helix DNA-binding domain"/>
    <property type="match status" value="1"/>
</dbReference>
<dbReference type="SUPFAM" id="SSF46785">
    <property type="entry name" value="Winged helix' DNA-binding domain"/>
    <property type="match status" value="1"/>
</dbReference>
<name>A0A7W9ZCR5_NOVIT</name>
<dbReference type="GO" id="GO:0005829">
    <property type="term" value="C:cytosol"/>
    <property type="evidence" value="ECO:0007669"/>
    <property type="project" value="TreeGrafter"/>
</dbReference>
<dbReference type="AlphaFoldDB" id="A0A7W9ZCR5"/>
<comment type="caution">
    <text evidence="1">The sequence shown here is derived from an EMBL/GenBank/DDBJ whole genome shotgun (WGS) entry which is preliminary data.</text>
</comment>
<dbReference type="InterPro" id="IPR030489">
    <property type="entry name" value="TR_Rrf2-type_CS"/>
</dbReference>
<proteinExistence type="predicted"/>
<evidence type="ECO:0000313" key="1">
    <source>
        <dbReference type="EMBL" id="MBB6208843.1"/>
    </source>
</evidence>
<dbReference type="InterPro" id="IPR036388">
    <property type="entry name" value="WH-like_DNA-bd_sf"/>
</dbReference>
<dbReference type="RefSeq" id="WP_184260337.1">
    <property type="nucleotide sequence ID" value="NZ_JACIIX010000001.1"/>
</dbReference>
<organism evidence="1 2">
    <name type="scientific">Novispirillum itersonii</name>
    <name type="common">Aquaspirillum itersonii</name>
    <dbReference type="NCBI Taxonomy" id="189"/>
    <lineage>
        <taxon>Bacteria</taxon>
        <taxon>Pseudomonadati</taxon>
        <taxon>Pseudomonadota</taxon>
        <taxon>Alphaproteobacteria</taxon>
        <taxon>Rhodospirillales</taxon>
        <taxon>Novispirillaceae</taxon>
        <taxon>Novispirillum</taxon>
    </lineage>
</organism>
<dbReference type="Pfam" id="PF02082">
    <property type="entry name" value="Rrf2"/>
    <property type="match status" value="1"/>
</dbReference>
<dbReference type="PANTHER" id="PTHR33221">
    <property type="entry name" value="WINGED HELIX-TURN-HELIX TRANSCRIPTIONAL REGULATOR, RRF2 FAMILY"/>
    <property type="match status" value="1"/>
</dbReference>
<accession>A0A7W9ZCR5</accession>
<dbReference type="Proteomes" id="UP000544872">
    <property type="component" value="Unassembled WGS sequence"/>
</dbReference>
<keyword evidence="2" id="KW-1185">Reference proteome</keyword>
<dbReference type="InterPro" id="IPR036390">
    <property type="entry name" value="WH_DNA-bd_sf"/>
</dbReference>
<dbReference type="NCBIfam" id="TIGR00738">
    <property type="entry name" value="rrf2_super"/>
    <property type="match status" value="1"/>
</dbReference>
<protein>
    <submittedName>
        <fullName evidence="1">FeS assembly SUF system regulator</fullName>
    </submittedName>
</protein>
<dbReference type="GO" id="GO:0003700">
    <property type="term" value="F:DNA-binding transcription factor activity"/>
    <property type="evidence" value="ECO:0007669"/>
    <property type="project" value="TreeGrafter"/>
</dbReference>
<dbReference type="PROSITE" id="PS51197">
    <property type="entry name" value="HTH_RRF2_2"/>
    <property type="match status" value="1"/>
</dbReference>
<sequence>MFRINKLTDYAVVLLVDMARHGGQRSAQQIAADTGVPMPTVAKVLKLLARDGLVVSTRGAGGGYGLGRDAVRITVADMIQAVEGPIALTSCVESAEDDCGIESLCPMHGHWNRVNRAVHDALSSLTLAEMVSDPQPFRPPVPATLPA</sequence>
<evidence type="ECO:0000313" key="2">
    <source>
        <dbReference type="Proteomes" id="UP000544872"/>
    </source>
</evidence>
<dbReference type="EMBL" id="JACIIX010000001">
    <property type="protein sequence ID" value="MBB6208843.1"/>
    <property type="molecule type" value="Genomic_DNA"/>
</dbReference>
<reference evidence="1 2" key="1">
    <citation type="submission" date="2020-08" db="EMBL/GenBank/DDBJ databases">
        <title>Genomic Encyclopedia of Type Strains, Phase IV (KMG-IV): sequencing the most valuable type-strain genomes for metagenomic binning, comparative biology and taxonomic classification.</title>
        <authorList>
            <person name="Goeker M."/>
        </authorList>
    </citation>
    <scope>NUCLEOTIDE SEQUENCE [LARGE SCALE GENOMIC DNA]</scope>
    <source>
        <strain evidence="1 2">DSM 11590</strain>
    </source>
</reference>
<gene>
    <name evidence="1" type="ORF">FHS48_000224</name>
</gene>
<dbReference type="NCBIfam" id="TIGR02944">
    <property type="entry name" value="suf_reg_Xantho"/>
    <property type="match status" value="1"/>
</dbReference>
<dbReference type="PROSITE" id="PS01332">
    <property type="entry name" value="HTH_RRF2_1"/>
    <property type="match status" value="1"/>
</dbReference>
<dbReference type="PANTHER" id="PTHR33221:SF2">
    <property type="entry name" value="TRANSCRIPTIONAL REGULATOR"/>
    <property type="match status" value="1"/>
</dbReference>
<dbReference type="InterPro" id="IPR000944">
    <property type="entry name" value="Tscrpt_reg_Rrf2"/>
</dbReference>
<dbReference type="InterPro" id="IPR014290">
    <property type="entry name" value="SUF_FeS_clus_asmbl_reg"/>
</dbReference>